<evidence type="ECO:0000259" key="1">
    <source>
        <dbReference type="Pfam" id="PF13546"/>
    </source>
</evidence>
<sequence>MTQHQNETAASATVDHEGHDAAFGGLLASAADCFARSETRQTFERMVRGMLMELEDVNCWSLAEAIGERGPHRLHHLLSRAVWDEEAVLERTAAWAVDVLDDGDGILIADETGDAKSSTDAVAAARQYSGSVGGVDLCQVAVHLTFATTRGHCLIGRRLYFTQEWAADEERRELTGVPDKLCFATKPQLAADMLRAADQQGIPASFFLGDEVYGGRELRTTCRELGLGYVVGVRSNHRVTTGPVKLSVAKAAARLPKRAWQRMRTGAGQKGVRDDDWAMIEVTADDTPNGHDPDTGTSVLLVRRHRYTRTVSYYRCFAPGPVSLARLVSLVCRRWRVEDDFQDAKEICHLDKGQVTCWNSWHRWSVTALVAYAFPAVTAALERVAQTGRNDPDEADLVPLSSHELLRLLRALMLPPPRRDREHLLWWSTWRRRHQHRARLCHRRWHAYADTTP</sequence>
<accession>A0A6A0AYK8</accession>
<proteinExistence type="predicted"/>
<organism evidence="2 3">
    <name type="scientific">Streptomyces pacificus</name>
    <dbReference type="NCBI Taxonomy" id="2705029"/>
    <lineage>
        <taxon>Bacteria</taxon>
        <taxon>Bacillati</taxon>
        <taxon>Actinomycetota</taxon>
        <taxon>Actinomycetes</taxon>
        <taxon>Kitasatosporales</taxon>
        <taxon>Streptomycetaceae</taxon>
        <taxon>Streptomyces</taxon>
    </lineage>
</organism>
<name>A0A6A0AYK8_9ACTN</name>
<keyword evidence="3" id="KW-1185">Reference proteome</keyword>
<protein>
    <submittedName>
        <fullName evidence="2">IS701 family transposase</fullName>
    </submittedName>
</protein>
<dbReference type="NCBIfam" id="NF033540">
    <property type="entry name" value="transpos_IS701"/>
    <property type="match status" value="1"/>
</dbReference>
<dbReference type="InterPro" id="IPR012337">
    <property type="entry name" value="RNaseH-like_sf"/>
</dbReference>
<dbReference type="SUPFAM" id="SSF53098">
    <property type="entry name" value="Ribonuclease H-like"/>
    <property type="match status" value="1"/>
</dbReference>
<dbReference type="Pfam" id="PF13546">
    <property type="entry name" value="DDE_5"/>
    <property type="match status" value="1"/>
</dbReference>
<dbReference type="EMBL" id="BLLG01000013">
    <property type="protein sequence ID" value="GFH37996.1"/>
    <property type="molecule type" value="Genomic_DNA"/>
</dbReference>
<feature type="domain" description="Transposase IS701-like DDE" evidence="1">
    <location>
        <begin position="32"/>
        <end position="243"/>
    </location>
</feature>
<gene>
    <name evidence="2" type="ORF">SCWH03_42360</name>
</gene>
<dbReference type="RefSeq" id="WP_173265702.1">
    <property type="nucleotide sequence ID" value="NZ_BLLG01000013.1"/>
</dbReference>
<dbReference type="PANTHER" id="PTHR33627">
    <property type="entry name" value="TRANSPOSASE"/>
    <property type="match status" value="1"/>
</dbReference>
<comment type="caution">
    <text evidence="2">The sequence shown here is derived from an EMBL/GenBank/DDBJ whole genome shotgun (WGS) entry which is preliminary data.</text>
</comment>
<dbReference type="InterPro" id="IPR039365">
    <property type="entry name" value="IS701-like"/>
</dbReference>
<dbReference type="Proteomes" id="UP000484988">
    <property type="component" value="Unassembled WGS sequence"/>
</dbReference>
<dbReference type="PANTHER" id="PTHR33627:SF1">
    <property type="entry name" value="TRANSPOSASE"/>
    <property type="match status" value="1"/>
</dbReference>
<reference evidence="2 3" key="1">
    <citation type="submission" date="2020-02" db="EMBL/GenBank/DDBJ databases">
        <title>Whole Genome Shotgun Sequence of Streptomyces sp. strain CWH03.</title>
        <authorList>
            <person name="Dohra H."/>
            <person name="Kodani S."/>
            <person name="Yamamura H."/>
        </authorList>
    </citation>
    <scope>NUCLEOTIDE SEQUENCE [LARGE SCALE GENOMIC DNA]</scope>
    <source>
        <strain evidence="2 3">CWH03</strain>
    </source>
</reference>
<evidence type="ECO:0000313" key="3">
    <source>
        <dbReference type="Proteomes" id="UP000484988"/>
    </source>
</evidence>
<dbReference type="AlphaFoldDB" id="A0A6A0AYK8"/>
<evidence type="ECO:0000313" key="2">
    <source>
        <dbReference type="EMBL" id="GFH37996.1"/>
    </source>
</evidence>
<dbReference type="InterPro" id="IPR038721">
    <property type="entry name" value="IS701-like_DDE_dom"/>
</dbReference>